<keyword evidence="1" id="KW-0677">Repeat</keyword>
<sequence length="1212" mass="140121">MKIQKAEISKKIRLFFIAGILIFLNLKAPVSAQEEKQDAATLLLMAARNAAKAGWTKKAIQRYETYLINYPEDHIVELEFADYLQEKGQGDKAEFHYNILVQKMGSVAPGQKDFAKKLLLSAARNAIKNKNNDRAIEYYKQTLLYDGRDSKVVEEAAGVLAGLERFEEALELCEKVLFQDPQNTEVVALKTNLLVRLKKYAEAEEILAKVPDKENDLKLQKLSADVDAWSGNYDKAIEKYQILLQQFPENRELWTQLIKVLSWAKKWPLLLNTIQLGKNHIEITDDIRALLVDAYLTVGKEEKAIDVWKTISRESDVWRTSALTMVDKLLSQRKLAAATNILEKIVSYSKPVPEIYLLAKLAILYAYREMPGKGFEILNQISVSPQSKSILEATKAEIFTLTGRYDHVLSILPTLEGGKEIGLRLQMLELECCYALEKDERLLEKTSSILQKLPREEMVDRSKVLTLCILSQIRLGLYEEANAEIELLAKIGRKDVCPAILTALLLAAERQLEAYEKANRDLGKLLSELTVETEMVRPQLLDEVTLSAWKIADEMSMHQNPEVGTQLAKAEFKSGNFQQSLKLYMELDKNKKDPACKLGIVECYLNLNNSEEANRIFNEIQLHNLPEKEIARYFETIVKLKDKTALMAGLSMFPDDIAQKIPIKAIMAIANIQSGDRAIADEDISQYLTNQQENLAIFQAIIERIGYFDRERQSQNYKFAKDWLYQAVEQFHSDTGLRYQYAKLLATHNDYELASDQFLVLEKNDPTDVRVIRWLAQVKAWRQEYDDSIKWYDEYLRERPSDFERRREVARVYGWALHFREANEAYKKLCEDYPEDYETPVEWKAKRNNWLGRKRTAASFYSMLTEWHPENTEALFDLGQMYSQLNLSTPAEEAYHKILVAAPEHNRAQFAQESEQWRRRQSVWLKQSYIHQKGSGDNYGNYEITMFRTDAAYAPARISEAMDLSLGLGHTIFKFTEHGGSSAEHLTLRLNKYFEKGISTYLNGELSTYSEERHETAQFEAGGAYRFYDMFDVTLLGGRKDVLQNFNTLENSRGRYYTGGRFAWDVSQRIDILSQVKKYWYNDGNNGIEDYTAIGYKLSLYPKILKIVLETYGFDMHSRKDEYWSPHNYRKYMGGVIWRHYLGKEHFSGAKKMYYEVAVKQGVDSSGVDFTEPKLEFGWDDQRRWNIGLEIKPVRSTVFDEEQAVLFCNIRL</sequence>
<dbReference type="SUPFAM" id="SSF48452">
    <property type="entry name" value="TPR-like"/>
    <property type="match status" value="2"/>
</dbReference>
<dbReference type="InterPro" id="IPR019734">
    <property type="entry name" value="TPR_rpt"/>
</dbReference>
<dbReference type="SMART" id="SM00028">
    <property type="entry name" value="TPR"/>
    <property type="match status" value="5"/>
</dbReference>
<dbReference type="InterPro" id="IPR011990">
    <property type="entry name" value="TPR-like_helical_dom_sf"/>
</dbReference>
<evidence type="ECO:0000256" key="3">
    <source>
        <dbReference type="PROSITE-ProRule" id="PRU00339"/>
    </source>
</evidence>
<evidence type="ECO:0008006" key="7">
    <source>
        <dbReference type="Google" id="ProtNLM"/>
    </source>
</evidence>
<organism evidence="5 6">
    <name type="scientific">Candidatus Brocadia sapporoensis</name>
    <dbReference type="NCBI Taxonomy" id="392547"/>
    <lineage>
        <taxon>Bacteria</taxon>
        <taxon>Pseudomonadati</taxon>
        <taxon>Planctomycetota</taxon>
        <taxon>Candidatus Brocadiia</taxon>
        <taxon>Candidatus Brocadiales</taxon>
        <taxon>Candidatus Brocadiaceae</taxon>
        <taxon>Candidatus Brocadia</taxon>
    </lineage>
</organism>
<name>A0A1V6LX59_9BACT</name>
<comment type="caution">
    <text evidence="5">The sequence shown here is derived from an EMBL/GenBank/DDBJ whole genome shotgun (WGS) entry which is preliminary data.</text>
</comment>
<evidence type="ECO:0000256" key="2">
    <source>
        <dbReference type="ARBA" id="ARBA00022803"/>
    </source>
</evidence>
<keyword evidence="6" id="KW-1185">Reference proteome</keyword>
<keyword evidence="4" id="KW-0175">Coiled coil</keyword>
<proteinExistence type="predicted"/>
<dbReference type="RefSeq" id="WP_070068052.1">
    <property type="nucleotide sequence ID" value="NZ_MJUW02000117.1"/>
</dbReference>
<accession>A0A1V6LX59</accession>
<evidence type="ECO:0000313" key="6">
    <source>
        <dbReference type="Proteomes" id="UP000242219"/>
    </source>
</evidence>
<evidence type="ECO:0000256" key="4">
    <source>
        <dbReference type="SAM" id="Coils"/>
    </source>
</evidence>
<dbReference type="PANTHER" id="PTHR44943">
    <property type="entry name" value="CELLULOSE SYNTHASE OPERON PROTEIN C"/>
    <property type="match status" value="1"/>
</dbReference>
<evidence type="ECO:0000313" key="5">
    <source>
        <dbReference type="EMBL" id="OQD44724.1"/>
    </source>
</evidence>
<feature type="repeat" description="TPR" evidence="3">
    <location>
        <begin position="872"/>
        <end position="905"/>
    </location>
</feature>
<reference evidence="5 6" key="1">
    <citation type="journal article" date="2016" name="Genome Announc.">
        <title>Draft Genome Sequence of the Anaerobic Ammonium-Oxidizing Bacterium 'Candidatus Brocadia sp. 40'.</title>
        <authorList>
            <person name="Ali M."/>
            <person name="Haroon M.F."/>
            <person name="Narita Y."/>
            <person name="Zhang L."/>
            <person name="Rangel Shaw D."/>
            <person name="Okabe S."/>
            <person name="Saikaly P.E."/>
        </authorList>
    </citation>
    <scope>NUCLEOTIDE SEQUENCE [LARGE SCALE GENOMIC DNA]</scope>
    <source>
        <strain evidence="5 6">40</strain>
    </source>
</reference>
<dbReference type="Proteomes" id="UP000242219">
    <property type="component" value="Unassembled WGS sequence"/>
</dbReference>
<gene>
    <name evidence="5" type="ORF">BIY37_11955</name>
</gene>
<evidence type="ECO:0000256" key="1">
    <source>
        <dbReference type="ARBA" id="ARBA00022737"/>
    </source>
</evidence>
<feature type="coiled-coil region" evidence="4">
    <location>
        <begin position="505"/>
        <end position="532"/>
    </location>
</feature>
<dbReference type="EMBL" id="MJUW02000117">
    <property type="protein sequence ID" value="OQD44724.1"/>
    <property type="molecule type" value="Genomic_DNA"/>
</dbReference>
<keyword evidence="2 3" id="KW-0802">TPR repeat</keyword>
<protein>
    <recommendedName>
        <fullName evidence="7">Tetratricopeptide repeat protein</fullName>
    </recommendedName>
</protein>
<dbReference type="InterPro" id="IPR051685">
    <property type="entry name" value="Ycf3/AcsC/BcsC/TPR_MFPF"/>
</dbReference>
<dbReference type="AlphaFoldDB" id="A0A1V6LX59"/>
<dbReference type="Pfam" id="PF14559">
    <property type="entry name" value="TPR_19"/>
    <property type="match status" value="1"/>
</dbReference>
<dbReference type="PROSITE" id="PS50005">
    <property type="entry name" value="TPR"/>
    <property type="match status" value="1"/>
</dbReference>
<dbReference type="Gene3D" id="1.25.40.10">
    <property type="entry name" value="Tetratricopeptide repeat domain"/>
    <property type="match status" value="5"/>
</dbReference>
<dbReference type="PANTHER" id="PTHR44943:SF4">
    <property type="entry name" value="TPR REPEAT-CONTAINING PROTEIN MJ0798"/>
    <property type="match status" value="1"/>
</dbReference>